<accession>A0A9W8B3X9</accession>
<evidence type="ECO:0000256" key="1">
    <source>
        <dbReference type="SAM" id="MobiDB-lite"/>
    </source>
</evidence>
<dbReference type="OrthoDB" id="191601at2759"/>
<keyword evidence="3" id="KW-1185">Reference proteome</keyword>
<proteinExistence type="predicted"/>
<dbReference type="PANTHER" id="PTHR17985:SF8">
    <property type="entry name" value="TRANSPORT AND GOLGI ORGANIZATION PROTEIN 2 HOMOLOG"/>
    <property type="match status" value="1"/>
</dbReference>
<dbReference type="AlphaFoldDB" id="A0A9W8B3X9"/>
<dbReference type="InterPro" id="IPR008551">
    <property type="entry name" value="TANGO2"/>
</dbReference>
<feature type="region of interest" description="Disordered" evidence="1">
    <location>
        <begin position="114"/>
        <end position="153"/>
    </location>
</feature>
<comment type="caution">
    <text evidence="2">The sequence shown here is derived from an EMBL/GenBank/DDBJ whole genome shotgun (WGS) entry which is preliminary data.</text>
</comment>
<sequence length="278" mass="30574">MCVVLWHCSEQGPYKLVLASNRDEYLDRDTKRADWWDVPYTHVLGPRDVQAGVNGTWVGFTKQGRWAILTNYHEINGMNAPSKTSRGILVRDYLVHGMPPQQYLQSLCKTTNSALGSNGQSPVTTATMAPATPPLDTSPVATASPASLPEPTDANTTTAVAALDIDDFNGFSLVVGDIVTDHVLTTTNRGDHCREVRALPADDPAVHGLSNQDLDANWPRVQRGSLILSEIVNTWEQDHYNHYRSSESAELALVEQLFAMLRDTSPFTQSGGPRCRED</sequence>
<dbReference type="PANTHER" id="PTHR17985">
    <property type="entry name" value="SER/THR-RICH PROTEIN T10 IN DGCR REGION"/>
    <property type="match status" value="1"/>
</dbReference>
<dbReference type="Proteomes" id="UP001151582">
    <property type="component" value="Unassembled WGS sequence"/>
</dbReference>
<feature type="non-terminal residue" evidence="2">
    <location>
        <position position="278"/>
    </location>
</feature>
<evidence type="ECO:0000313" key="3">
    <source>
        <dbReference type="Proteomes" id="UP001151582"/>
    </source>
</evidence>
<name>A0A9W8B3X9_9FUNG</name>
<evidence type="ECO:0008006" key="4">
    <source>
        <dbReference type="Google" id="ProtNLM"/>
    </source>
</evidence>
<reference evidence="2" key="1">
    <citation type="submission" date="2022-07" db="EMBL/GenBank/DDBJ databases">
        <title>Phylogenomic reconstructions and comparative analyses of Kickxellomycotina fungi.</title>
        <authorList>
            <person name="Reynolds N.K."/>
            <person name="Stajich J.E."/>
            <person name="Barry K."/>
            <person name="Grigoriev I.V."/>
            <person name="Crous P."/>
            <person name="Smith M.E."/>
        </authorList>
    </citation>
    <scope>NUCLEOTIDE SEQUENCE</scope>
    <source>
        <strain evidence="2">RSA 567</strain>
    </source>
</reference>
<organism evidence="2 3">
    <name type="scientific">Dimargaris verticillata</name>
    <dbReference type="NCBI Taxonomy" id="2761393"/>
    <lineage>
        <taxon>Eukaryota</taxon>
        <taxon>Fungi</taxon>
        <taxon>Fungi incertae sedis</taxon>
        <taxon>Zoopagomycota</taxon>
        <taxon>Kickxellomycotina</taxon>
        <taxon>Dimargaritomycetes</taxon>
        <taxon>Dimargaritales</taxon>
        <taxon>Dimargaritaceae</taxon>
        <taxon>Dimargaris</taxon>
    </lineage>
</organism>
<dbReference type="EMBL" id="JANBQB010000600">
    <property type="protein sequence ID" value="KAJ1974836.1"/>
    <property type="molecule type" value="Genomic_DNA"/>
</dbReference>
<dbReference type="Pfam" id="PF05742">
    <property type="entry name" value="TANGO2"/>
    <property type="match status" value="2"/>
</dbReference>
<evidence type="ECO:0000313" key="2">
    <source>
        <dbReference type="EMBL" id="KAJ1974836.1"/>
    </source>
</evidence>
<protein>
    <recommendedName>
        <fullName evidence="4">NRDE protein-domain-containing protein</fullName>
    </recommendedName>
</protein>
<gene>
    <name evidence="2" type="ORF">H4R34_004570</name>
</gene>